<evidence type="ECO:0000313" key="8">
    <source>
        <dbReference type="Proteomes" id="UP001055712"/>
    </source>
</evidence>
<dbReference type="Pfam" id="PF01713">
    <property type="entry name" value="Smr"/>
    <property type="match status" value="1"/>
</dbReference>
<dbReference type="InterPro" id="IPR036063">
    <property type="entry name" value="Smr_dom_sf"/>
</dbReference>
<dbReference type="InterPro" id="IPR045076">
    <property type="entry name" value="MutS"/>
</dbReference>
<feature type="domain" description="Smr" evidence="6">
    <location>
        <begin position="923"/>
        <end position="994"/>
    </location>
</feature>
<keyword evidence="2" id="KW-0067">ATP-binding</keyword>
<dbReference type="InterPro" id="IPR007696">
    <property type="entry name" value="DNA_mismatch_repair_MutS_core"/>
</dbReference>
<feature type="region of interest" description="Disordered" evidence="5">
    <location>
        <begin position="859"/>
        <end position="923"/>
    </location>
</feature>
<dbReference type="AlphaFoldDB" id="A0A9D4Z013"/>
<keyword evidence="4" id="KW-0175">Coiled coil</keyword>
<dbReference type="Gene3D" id="3.40.50.300">
    <property type="entry name" value="P-loop containing nucleotide triphosphate hydrolases"/>
    <property type="match status" value="1"/>
</dbReference>
<evidence type="ECO:0000256" key="5">
    <source>
        <dbReference type="SAM" id="MobiDB-lite"/>
    </source>
</evidence>
<feature type="region of interest" description="Disordered" evidence="5">
    <location>
        <begin position="409"/>
        <end position="456"/>
    </location>
</feature>
<dbReference type="Proteomes" id="UP001055712">
    <property type="component" value="Unassembled WGS sequence"/>
</dbReference>
<dbReference type="InterPro" id="IPR000432">
    <property type="entry name" value="DNA_mismatch_repair_MutS_C"/>
</dbReference>
<evidence type="ECO:0000313" key="7">
    <source>
        <dbReference type="EMBL" id="KAI3435705.1"/>
    </source>
</evidence>
<dbReference type="Gene3D" id="1.10.1420.10">
    <property type="match status" value="2"/>
</dbReference>
<feature type="compositionally biased region" description="Low complexity" evidence="5">
    <location>
        <begin position="873"/>
        <end position="883"/>
    </location>
</feature>
<dbReference type="PROSITE" id="PS50828">
    <property type="entry name" value="SMR"/>
    <property type="match status" value="1"/>
</dbReference>
<dbReference type="InterPro" id="IPR036187">
    <property type="entry name" value="DNA_mismatch_repair_MutS_sf"/>
</dbReference>
<dbReference type="PANTHER" id="PTHR48466:SF2">
    <property type="entry name" value="OS10G0509000 PROTEIN"/>
    <property type="match status" value="1"/>
</dbReference>
<keyword evidence="8" id="KW-1185">Reference proteome</keyword>
<evidence type="ECO:0000256" key="1">
    <source>
        <dbReference type="ARBA" id="ARBA00022741"/>
    </source>
</evidence>
<name>A0A9D4Z013_CHLVU</name>
<keyword evidence="1" id="KW-0547">Nucleotide-binding</keyword>
<protein>
    <recommendedName>
        <fullName evidence="6">Smr domain-containing protein</fullName>
    </recommendedName>
</protein>
<accession>A0A9D4Z013</accession>
<evidence type="ECO:0000256" key="4">
    <source>
        <dbReference type="SAM" id="Coils"/>
    </source>
</evidence>
<proteinExistence type="predicted"/>
<gene>
    <name evidence="7" type="ORF">D9Q98_001763</name>
</gene>
<evidence type="ECO:0000256" key="2">
    <source>
        <dbReference type="ARBA" id="ARBA00022840"/>
    </source>
</evidence>
<sequence>MNVPCGVAGRQQHAVVRHGQNGGRRRNGCAEKATMMSAATADATAAAERESFQLLEWPALCRQVACFAQTPMGAELAAKCALPVGRSQGESEQLLQQTAEAQAAMLKFEGVYDIRQAVEAAAQQRVLHPMVLGAVATTLAAAASLRSRLQPGQSAPPFPALQVLGAGLDDGLPQLQQVIEQCIKPGEGRILDSASPELARVRQARRQNSQRLSAEITQWGRQAHAQGISEQPQPVIRRNRMCIPVRAGRQGELPKGSVSLGASTTGHTLYVEPQPVMALNNAEIELEAREAEEESAVLFALSGMVAQHAKPLQGLLRSITALDVASARGRHAAWLGATTPPRFLTAAQAAAGGPVQLPRAWHPLLLQPCLPPLPLPLLPEELQQQVEAQPLTGSLSGLALVPELAAAATPKPSGAVGSSMPRRGAKGASATKAGDATAPAEGSTVRPAPPQPVDLQVPAGVRVVAVTGPNTGGKTASLKALGLSCLMAKAGLFLPQAPLADGAQHAQQQGQQQGLLWFDRVLADLGDGQSLQQSLSTFSGHLRRIRNVLAAATPQSLVLLDEVGSGTDPAEGAALAAALLERLQGQAALTYATTHHAELKELAASSPAFVNASVEFDTASLRPTYRLLWGAVGESNALAVAQGLGFSPAVVAAARQVAAQLHHAGSAAGQRSQLLQQSLVGQLEDARLAAAAAATARAAAEAAAAASQRELAELQQRQERLGAAAQEAKEAGPAARRRVQQLLADLKAGRVGGQEAEEQLRAMEVAAAPPDAAALRLMGLRAAAQGDAAADDSNTAWQEGSSSSDGAAWLPALGDSVSVLKMGGAIGRVVSAAGRAGGKVSVRVGSLVVQLRLADLAPAGGGAAATSSRQPNSASSSGSKGAARQQRAQGSLKSSSGGREGGGDGGTTATRSAPAFQTSRNTVDVRGQRAEEAAAEVQAAVLSAPSGWALFVVHGVGTGRVRSAVLSMLKRQACVAKMEEAEASNGGCTVVYIR</sequence>
<evidence type="ECO:0000256" key="3">
    <source>
        <dbReference type="ARBA" id="ARBA00023125"/>
    </source>
</evidence>
<comment type="caution">
    <text evidence="7">The sequence shown here is derived from an EMBL/GenBank/DDBJ whole genome shotgun (WGS) entry which is preliminary data.</text>
</comment>
<dbReference type="PROSITE" id="PS00486">
    <property type="entry name" value="DNA_MISMATCH_REPAIR_2"/>
    <property type="match status" value="1"/>
</dbReference>
<dbReference type="GO" id="GO:0030983">
    <property type="term" value="F:mismatched DNA binding"/>
    <property type="evidence" value="ECO:0007669"/>
    <property type="project" value="InterPro"/>
</dbReference>
<dbReference type="Gene3D" id="3.30.1370.110">
    <property type="match status" value="1"/>
</dbReference>
<reference evidence="7" key="2">
    <citation type="submission" date="2020-11" db="EMBL/GenBank/DDBJ databases">
        <authorList>
            <person name="Cecchin M."/>
            <person name="Marcolungo L."/>
            <person name="Rossato M."/>
            <person name="Girolomoni L."/>
            <person name="Cosentino E."/>
            <person name="Cuine S."/>
            <person name="Li-Beisson Y."/>
            <person name="Delledonne M."/>
            <person name="Ballottari M."/>
        </authorList>
    </citation>
    <scope>NUCLEOTIDE SEQUENCE</scope>
    <source>
        <strain evidence="7">211/11P</strain>
        <tissue evidence="7">Whole cell</tissue>
    </source>
</reference>
<dbReference type="SUPFAM" id="SSF52540">
    <property type="entry name" value="P-loop containing nucleoside triphosphate hydrolases"/>
    <property type="match status" value="1"/>
</dbReference>
<dbReference type="GO" id="GO:0005524">
    <property type="term" value="F:ATP binding"/>
    <property type="evidence" value="ECO:0007669"/>
    <property type="project" value="UniProtKB-KW"/>
</dbReference>
<evidence type="ECO:0000259" key="6">
    <source>
        <dbReference type="PROSITE" id="PS50828"/>
    </source>
</evidence>
<dbReference type="SMART" id="SM00533">
    <property type="entry name" value="MUTSd"/>
    <property type="match status" value="1"/>
</dbReference>
<dbReference type="OrthoDB" id="1924787at2759"/>
<dbReference type="InterPro" id="IPR002625">
    <property type="entry name" value="Smr_dom"/>
</dbReference>
<dbReference type="SMART" id="SM00534">
    <property type="entry name" value="MUTSac"/>
    <property type="match status" value="1"/>
</dbReference>
<reference evidence="7" key="1">
    <citation type="journal article" date="2019" name="Plant J.">
        <title>Chlorella vulgaris genome assembly and annotation reveals the molecular basis for metabolic acclimation to high light conditions.</title>
        <authorList>
            <person name="Cecchin M."/>
            <person name="Marcolungo L."/>
            <person name="Rossato M."/>
            <person name="Girolomoni L."/>
            <person name="Cosentino E."/>
            <person name="Cuine S."/>
            <person name="Li-Beisson Y."/>
            <person name="Delledonne M."/>
            <person name="Ballottari M."/>
        </authorList>
    </citation>
    <scope>NUCLEOTIDE SEQUENCE</scope>
    <source>
        <strain evidence="7">211/11P</strain>
    </source>
</reference>
<dbReference type="EMBL" id="SIDB01000002">
    <property type="protein sequence ID" value="KAI3435705.1"/>
    <property type="molecule type" value="Genomic_DNA"/>
</dbReference>
<feature type="coiled-coil region" evidence="4">
    <location>
        <begin position="697"/>
        <end position="731"/>
    </location>
</feature>
<dbReference type="Pfam" id="PF00488">
    <property type="entry name" value="MutS_V"/>
    <property type="match status" value="1"/>
</dbReference>
<keyword evidence="3" id="KW-0238">DNA-binding</keyword>
<feature type="compositionally biased region" description="Polar residues" evidence="5">
    <location>
        <begin position="907"/>
        <end position="922"/>
    </location>
</feature>
<organism evidence="7 8">
    <name type="scientific">Chlorella vulgaris</name>
    <name type="common">Green alga</name>
    <dbReference type="NCBI Taxonomy" id="3077"/>
    <lineage>
        <taxon>Eukaryota</taxon>
        <taxon>Viridiplantae</taxon>
        <taxon>Chlorophyta</taxon>
        <taxon>core chlorophytes</taxon>
        <taxon>Trebouxiophyceae</taxon>
        <taxon>Chlorellales</taxon>
        <taxon>Chlorellaceae</taxon>
        <taxon>Chlorella clade</taxon>
        <taxon>Chlorella</taxon>
    </lineage>
</organism>
<dbReference type="PANTHER" id="PTHR48466">
    <property type="entry name" value="OS10G0509000 PROTEIN-RELATED"/>
    <property type="match status" value="1"/>
</dbReference>
<dbReference type="SUPFAM" id="SSF48334">
    <property type="entry name" value="DNA repair protein MutS, domain III"/>
    <property type="match status" value="1"/>
</dbReference>
<dbReference type="GO" id="GO:0140664">
    <property type="term" value="F:ATP-dependent DNA damage sensor activity"/>
    <property type="evidence" value="ECO:0007669"/>
    <property type="project" value="InterPro"/>
</dbReference>
<dbReference type="GO" id="GO:0006298">
    <property type="term" value="P:mismatch repair"/>
    <property type="evidence" value="ECO:0007669"/>
    <property type="project" value="InterPro"/>
</dbReference>
<dbReference type="InterPro" id="IPR027417">
    <property type="entry name" value="P-loop_NTPase"/>
</dbReference>